<feature type="domain" description="AMP-binding enzyme C-terminal" evidence="2">
    <location>
        <begin position="323"/>
        <end position="395"/>
    </location>
</feature>
<name>A0ABY2KNH9_9RHOB</name>
<dbReference type="Gene3D" id="3.40.50.12780">
    <property type="entry name" value="N-terminal domain of ligase-like"/>
    <property type="match status" value="1"/>
</dbReference>
<keyword evidence="4" id="KW-1185">Reference proteome</keyword>
<dbReference type="Proteomes" id="UP000297741">
    <property type="component" value="Unassembled WGS sequence"/>
</dbReference>
<proteinExistence type="predicted"/>
<dbReference type="RefSeq" id="WP_135429464.1">
    <property type="nucleotide sequence ID" value="NZ_RPEM01000003.1"/>
</dbReference>
<feature type="domain" description="AMP-dependent synthetase/ligase" evidence="1">
    <location>
        <begin position="81"/>
        <end position="274"/>
    </location>
</feature>
<comment type="caution">
    <text evidence="3">The sequence shown here is derived from an EMBL/GenBank/DDBJ whole genome shotgun (WGS) entry which is preliminary data.</text>
</comment>
<evidence type="ECO:0000313" key="3">
    <source>
        <dbReference type="EMBL" id="TGD44199.1"/>
    </source>
</evidence>
<reference evidence="3 4" key="1">
    <citation type="submission" date="2018-11" db="EMBL/GenBank/DDBJ databases">
        <title>Tabrizicola sp. isolated from sediment of alpine lake.</title>
        <authorList>
            <person name="Liu Z."/>
        </authorList>
    </citation>
    <scope>NUCLEOTIDE SEQUENCE [LARGE SCALE GENOMIC DNA]</scope>
    <source>
        <strain evidence="3 4">DRYC-M-16</strain>
    </source>
</reference>
<dbReference type="InterPro" id="IPR045851">
    <property type="entry name" value="AMP-bd_C_sf"/>
</dbReference>
<accession>A0ABY2KNH9</accession>
<dbReference type="InterPro" id="IPR000873">
    <property type="entry name" value="AMP-dep_synth/lig_dom"/>
</dbReference>
<dbReference type="Pfam" id="PF13193">
    <property type="entry name" value="AMP-binding_C"/>
    <property type="match status" value="1"/>
</dbReference>
<evidence type="ECO:0000259" key="1">
    <source>
        <dbReference type="Pfam" id="PF00501"/>
    </source>
</evidence>
<dbReference type="Pfam" id="PF00501">
    <property type="entry name" value="AMP-binding"/>
    <property type="match status" value="1"/>
</dbReference>
<dbReference type="SUPFAM" id="SSF56801">
    <property type="entry name" value="Acetyl-CoA synthetase-like"/>
    <property type="match status" value="1"/>
</dbReference>
<evidence type="ECO:0000259" key="2">
    <source>
        <dbReference type="Pfam" id="PF13193"/>
    </source>
</evidence>
<sequence>MRAVQEVSGNAANSWFCWHEAARLIGPDGGEVSRAGVFAPVLADRPGGAALAAALAGRGCAFRVGGEGEVAAGPGGFETLTGGSLGGSRRVVRSQASWLASFAVNARLFGIGPGVRVAVPGRLSQSLALYAALEGLALGAEVHLLDGLRPDRMGQAVAARGTHVIYATPVHLAQMAACGVMWPGLRLVLVGGAKLEPGLRAALRAVAPGAEVREFYGAAEASFITLSGPEDGPETVGRPYPGVELRICDGDGEEVPAGAVGEVWLRSPYVFQRYAGDDPGSARWRDGWLCVGEMGALTPAGLVLRGRAGRMVTVAGQNVFPEEIERFLCALPGVERAAVLARGDAVRGHVLVAVLMGEPAREGAVLAAARARLGAMVAPRGVIWRQDWPVLASGKTDLAALQRGVDAWR</sequence>
<dbReference type="InterPro" id="IPR050237">
    <property type="entry name" value="ATP-dep_AMP-bd_enzyme"/>
</dbReference>
<dbReference type="PANTHER" id="PTHR43767:SF1">
    <property type="entry name" value="NONRIBOSOMAL PEPTIDE SYNTHASE PES1 (EUROFUNG)-RELATED"/>
    <property type="match status" value="1"/>
</dbReference>
<dbReference type="InterPro" id="IPR025110">
    <property type="entry name" value="AMP-bd_C"/>
</dbReference>
<dbReference type="EMBL" id="RPEM01000003">
    <property type="protein sequence ID" value="TGD44199.1"/>
    <property type="molecule type" value="Genomic_DNA"/>
</dbReference>
<dbReference type="PANTHER" id="PTHR43767">
    <property type="entry name" value="LONG-CHAIN-FATTY-ACID--COA LIGASE"/>
    <property type="match status" value="1"/>
</dbReference>
<dbReference type="InterPro" id="IPR042099">
    <property type="entry name" value="ANL_N_sf"/>
</dbReference>
<organism evidence="3 4">
    <name type="scientific">Pseudotabrizicola sediminis</name>
    <dbReference type="NCBI Taxonomy" id="2486418"/>
    <lineage>
        <taxon>Bacteria</taxon>
        <taxon>Pseudomonadati</taxon>
        <taxon>Pseudomonadota</taxon>
        <taxon>Alphaproteobacteria</taxon>
        <taxon>Rhodobacterales</taxon>
        <taxon>Paracoccaceae</taxon>
        <taxon>Pseudotabrizicola</taxon>
    </lineage>
</organism>
<protein>
    <submittedName>
        <fullName evidence="3">AMP-dependent synthetase</fullName>
    </submittedName>
</protein>
<gene>
    <name evidence="3" type="ORF">EEB11_05750</name>
</gene>
<dbReference type="Gene3D" id="3.30.300.30">
    <property type="match status" value="1"/>
</dbReference>
<evidence type="ECO:0000313" key="4">
    <source>
        <dbReference type="Proteomes" id="UP000297741"/>
    </source>
</evidence>